<reference evidence="4 5" key="1">
    <citation type="journal article" date="2014" name="BMC Genomics">
        <title>Comparative genome sequencing reveals chemotype-specific gene clusters in the toxigenic black mold Stachybotrys.</title>
        <authorList>
            <person name="Semeiks J."/>
            <person name="Borek D."/>
            <person name="Otwinowski Z."/>
            <person name="Grishin N.V."/>
        </authorList>
    </citation>
    <scope>NUCLEOTIDE SEQUENCE [LARGE SCALE GENOMIC DNA]</scope>
    <source>
        <strain evidence="4 5">IBT 40285</strain>
    </source>
</reference>
<proteinExistence type="predicted"/>
<dbReference type="EMBL" id="KL659308">
    <property type="protein sequence ID" value="KFA70083.1"/>
    <property type="molecule type" value="Genomic_DNA"/>
</dbReference>
<evidence type="ECO:0000313" key="4">
    <source>
        <dbReference type="EMBL" id="KFA70083.1"/>
    </source>
</evidence>
<protein>
    <submittedName>
        <fullName evidence="4">Uncharacterized protein</fullName>
    </submittedName>
</protein>
<dbReference type="InterPro" id="IPR002110">
    <property type="entry name" value="Ankyrin_rpt"/>
</dbReference>
<dbReference type="AlphaFoldDB" id="A0A084R1J8"/>
<dbReference type="PROSITE" id="PS50297">
    <property type="entry name" value="ANK_REP_REGION"/>
    <property type="match status" value="1"/>
</dbReference>
<dbReference type="SUPFAM" id="SSF48403">
    <property type="entry name" value="Ankyrin repeat"/>
    <property type="match status" value="1"/>
</dbReference>
<accession>A0A084R1J8</accession>
<evidence type="ECO:0000313" key="5">
    <source>
        <dbReference type="Proteomes" id="UP000028524"/>
    </source>
</evidence>
<keyword evidence="1" id="KW-0677">Repeat</keyword>
<evidence type="ECO:0000256" key="2">
    <source>
        <dbReference type="ARBA" id="ARBA00023043"/>
    </source>
</evidence>
<dbReference type="InterPro" id="IPR051165">
    <property type="entry name" value="Multifunctional_ANK_Repeat"/>
</dbReference>
<keyword evidence="5" id="KW-1185">Reference proteome</keyword>
<dbReference type="Pfam" id="PF12796">
    <property type="entry name" value="Ank_2"/>
    <property type="match status" value="1"/>
</dbReference>
<dbReference type="Gene3D" id="1.25.40.20">
    <property type="entry name" value="Ankyrin repeat-containing domain"/>
    <property type="match status" value="1"/>
</dbReference>
<dbReference type="OrthoDB" id="539213at2759"/>
<dbReference type="Proteomes" id="UP000028524">
    <property type="component" value="Unassembled WGS sequence"/>
</dbReference>
<gene>
    <name evidence="4" type="ORF">S40285_03326</name>
</gene>
<dbReference type="InterPro" id="IPR036770">
    <property type="entry name" value="Ankyrin_rpt-contain_sf"/>
</dbReference>
<feature type="repeat" description="ANK" evidence="3">
    <location>
        <begin position="259"/>
        <end position="291"/>
    </location>
</feature>
<dbReference type="PANTHER" id="PTHR24123:SF33">
    <property type="entry name" value="PROTEIN HOS4"/>
    <property type="match status" value="1"/>
</dbReference>
<dbReference type="HOGENOM" id="CLU_847796_0_0_1"/>
<dbReference type="PROSITE" id="PS50088">
    <property type="entry name" value="ANK_REPEAT"/>
    <property type="match status" value="1"/>
</dbReference>
<keyword evidence="2 3" id="KW-0040">ANK repeat</keyword>
<dbReference type="SMART" id="SM00248">
    <property type="entry name" value="ANK"/>
    <property type="match status" value="5"/>
</dbReference>
<evidence type="ECO:0000256" key="1">
    <source>
        <dbReference type="ARBA" id="ARBA00022737"/>
    </source>
</evidence>
<name>A0A084R1J8_STAC4</name>
<evidence type="ECO:0000256" key="3">
    <source>
        <dbReference type="PROSITE-ProRule" id="PRU00023"/>
    </source>
</evidence>
<dbReference type="InParanoid" id="A0A084R1J8"/>
<dbReference type="PANTHER" id="PTHR24123">
    <property type="entry name" value="ANKYRIN REPEAT-CONTAINING"/>
    <property type="match status" value="1"/>
</dbReference>
<organism evidence="4 5">
    <name type="scientific">Stachybotrys chlorohalonatus (strain IBT 40285)</name>
    <dbReference type="NCBI Taxonomy" id="1283841"/>
    <lineage>
        <taxon>Eukaryota</taxon>
        <taxon>Fungi</taxon>
        <taxon>Dikarya</taxon>
        <taxon>Ascomycota</taxon>
        <taxon>Pezizomycotina</taxon>
        <taxon>Sordariomycetes</taxon>
        <taxon>Hypocreomycetidae</taxon>
        <taxon>Hypocreales</taxon>
        <taxon>Stachybotryaceae</taxon>
        <taxon>Stachybotrys</taxon>
    </lineage>
</organism>
<dbReference type="STRING" id="1283841.A0A084R1J8"/>
<sequence length="328" mass="35935">MLNPNADIAALALEIFSQSYDSGALIASFCQSLRIEQTGLSSSLLELLRRRKTELLERPYPKAMAVIPGPDFWVGDINLFRFCEGPVPYDIASPNCFLTENVPSEWNGWHVEDRWTVSPMLMALKTENRETLQELICRGYCPDVPTFAAAVLSKLEIPVLRPLLPDFSSHHYRSGVDSALATPLYAAITAKNCEIVQMFTENSVVADDYFQLAIFPDGSDAVDNLYTALQIATLQRSGDIAYPLIHNGADVNVPANNHGGKTALQAAAVTGNIGLARFLLERGANINAPRAAFEGETCLDAEAANGRLAMVQFLLNQGIDTIRKGRFQ</sequence>